<name>A0ACC3Z105_COLTU</name>
<sequence length="119" mass="13397">MEVIAVEPFYKVINQTRRAQHPFGTSSGYNMTDPPLPFLAAVVWELLPPAGFVWIVFSMYFVLVTTKVAIKVLHLTGNVSLVYLLWRRGESLTEAVIRVVEDFRRHPPPSVAAEKSGRA</sequence>
<proteinExistence type="predicted"/>
<gene>
    <name evidence="1" type="ORF">CTRU02_207495</name>
</gene>
<evidence type="ECO:0000313" key="2">
    <source>
        <dbReference type="Proteomes" id="UP000805649"/>
    </source>
</evidence>
<organism evidence="1 2">
    <name type="scientific">Colletotrichum truncatum</name>
    <name type="common">Anthracnose fungus</name>
    <name type="synonym">Colletotrichum capsici</name>
    <dbReference type="NCBI Taxonomy" id="5467"/>
    <lineage>
        <taxon>Eukaryota</taxon>
        <taxon>Fungi</taxon>
        <taxon>Dikarya</taxon>
        <taxon>Ascomycota</taxon>
        <taxon>Pezizomycotina</taxon>
        <taxon>Sordariomycetes</taxon>
        <taxon>Hypocreomycetidae</taxon>
        <taxon>Glomerellales</taxon>
        <taxon>Glomerellaceae</taxon>
        <taxon>Colletotrichum</taxon>
        <taxon>Colletotrichum truncatum species complex</taxon>
    </lineage>
</organism>
<dbReference type="Proteomes" id="UP000805649">
    <property type="component" value="Unassembled WGS sequence"/>
</dbReference>
<protein>
    <submittedName>
        <fullName evidence="1">Uncharacterized protein</fullName>
    </submittedName>
</protein>
<keyword evidence="2" id="KW-1185">Reference proteome</keyword>
<accession>A0ACC3Z105</accession>
<dbReference type="EMBL" id="VUJX02000004">
    <property type="protein sequence ID" value="KAL0937764.1"/>
    <property type="molecule type" value="Genomic_DNA"/>
</dbReference>
<reference evidence="1 2" key="1">
    <citation type="journal article" date="2020" name="Phytopathology">
        <title>Genome Sequence Resources of Colletotrichum truncatum, C. plurivorum, C. musicola, and C. sojae: Four Species Pathogenic to Soybean (Glycine max).</title>
        <authorList>
            <person name="Rogerio F."/>
            <person name="Boufleur T.R."/>
            <person name="Ciampi-Guillardi M."/>
            <person name="Sukno S.A."/>
            <person name="Thon M.R."/>
            <person name="Massola Junior N.S."/>
            <person name="Baroncelli R."/>
        </authorList>
    </citation>
    <scope>NUCLEOTIDE SEQUENCE [LARGE SCALE GENOMIC DNA]</scope>
    <source>
        <strain evidence="1 2">CMES1059</strain>
    </source>
</reference>
<comment type="caution">
    <text evidence="1">The sequence shown here is derived from an EMBL/GenBank/DDBJ whole genome shotgun (WGS) entry which is preliminary data.</text>
</comment>
<evidence type="ECO:0000313" key="1">
    <source>
        <dbReference type="EMBL" id="KAL0937764.1"/>
    </source>
</evidence>